<proteinExistence type="predicted"/>
<dbReference type="EMBL" id="CP073767">
    <property type="protein sequence ID" value="UWZ50467.1"/>
    <property type="molecule type" value="Genomic_DNA"/>
</dbReference>
<sequence>MIGAAATVLGTSAGEIADSAVAHLGHGLVEPGRLVAVLIGVWVYRQLDEVIERDA</sequence>
<reference evidence="1" key="1">
    <citation type="submission" date="2021-04" db="EMBL/GenBank/DDBJ databases">
        <title>Dactylosporangium aurantiacum NRRL B-8018 full assembly.</title>
        <authorList>
            <person name="Hartkoorn R.C."/>
            <person name="Beaudoing E."/>
            <person name="Hot D."/>
        </authorList>
    </citation>
    <scope>NUCLEOTIDE SEQUENCE</scope>
    <source>
        <strain evidence="1">NRRL B-8018</strain>
    </source>
</reference>
<dbReference type="Proteomes" id="UP001058003">
    <property type="component" value="Chromosome"/>
</dbReference>
<dbReference type="KEGG" id="daur:Daura_26925"/>
<dbReference type="RefSeq" id="WP_156089280.1">
    <property type="nucleotide sequence ID" value="NZ_CP073767.1"/>
</dbReference>
<keyword evidence="2" id="KW-1185">Reference proteome</keyword>
<organism evidence="1 2">
    <name type="scientific">Dactylosporangium aurantiacum</name>
    <dbReference type="NCBI Taxonomy" id="35754"/>
    <lineage>
        <taxon>Bacteria</taxon>
        <taxon>Bacillati</taxon>
        <taxon>Actinomycetota</taxon>
        <taxon>Actinomycetes</taxon>
        <taxon>Micromonosporales</taxon>
        <taxon>Micromonosporaceae</taxon>
        <taxon>Dactylosporangium</taxon>
    </lineage>
</organism>
<evidence type="ECO:0000313" key="2">
    <source>
        <dbReference type="Proteomes" id="UP001058003"/>
    </source>
</evidence>
<accession>A0A9Q9IAK4</accession>
<name>A0A9Q9IAK4_9ACTN</name>
<protein>
    <submittedName>
        <fullName evidence="1">Uncharacterized protein</fullName>
    </submittedName>
</protein>
<dbReference type="AlphaFoldDB" id="A0A9Q9IAK4"/>
<evidence type="ECO:0000313" key="1">
    <source>
        <dbReference type="EMBL" id="UWZ50467.1"/>
    </source>
</evidence>
<gene>
    <name evidence="1" type="ORF">Daura_26925</name>
</gene>